<name>U5C450_9BACT</name>
<sequence length="141" mass="15669">MSILLFDAIINDVIVSIILNEIKIAVESNTFSPKNKIHDTIRTLKETTVVQRCVFLKFIINLLNKIIFWRFNIIMSMLNPQKIIYILGATPLHEAIEATLIANPPAATKRTPPGTAAAKVKDAKPQPLTARPVTPSKLSQL</sequence>
<accession>U5C450</accession>
<dbReference type="Proteomes" id="UP000016843">
    <property type="component" value="Unassembled WGS sequence"/>
</dbReference>
<dbReference type="EMBL" id="AWXR01000010">
    <property type="protein sequence ID" value="ERM83696.1"/>
    <property type="molecule type" value="Genomic_DNA"/>
</dbReference>
<gene>
    <name evidence="2" type="ORF">P872_02540</name>
</gene>
<feature type="region of interest" description="Disordered" evidence="1">
    <location>
        <begin position="105"/>
        <end position="141"/>
    </location>
</feature>
<dbReference type="AlphaFoldDB" id="U5C450"/>
<comment type="caution">
    <text evidence="2">The sequence shown here is derived from an EMBL/GenBank/DDBJ whole genome shotgun (WGS) entry which is preliminary data.</text>
</comment>
<evidence type="ECO:0000313" key="3">
    <source>
        <dbReference type="Proteomes" id="UP000016843"/>
    </source>
</evidence>
<organism evidence="2 3">
    <name type="scientific">Rhodonellum psychrophilum GCM71 = DSM 17998</name>
    <dbReference type="NCBI Taxonomy" id="1123057"/>
    <lineage>
        <taxon>Bacteria</taxon>
        <taxon>Pseudomonadati</taxon>
        <taxon>Bacteroidota</taxon>
        <taxon>Cytophagia</taxon>
        <taxon>Cytophagales</taxon>
        <taxon>Cytophagaceae</taxon>
        <taxon>Rhodonellum</taxon>
    </lineage>
</organism>
<keyword evidence="3" id="KW-1185">Reference proteome</keyword>
<protein>
    <submittedName>
        <fullName evidence="2">Uncharacterized protein</fullName>
    </submittedName>
</protein>
<evidence type="ECO:0000256" key="1">
    <source>
        <dbReference type="SAM" id="MobiDB-lite"/>
    </source>
</evidence>
<evidence type="ECO:0000313" key="2">
    <source>
        <dbReference type="EMBL" id="ERM83696.1"/>
    </source>
</evidence>
<reference evidence="2 3" key="1">
    <citation type="journal article" date="2013" name="Genome Announc.">
        <title>Draft Genome Sequence of the Psychrophilic and Alkaliphilic Rhodonellum psychrophilum Strain GCM71T.</title>
        <authorList>
            <person name="Hauptmann A.L."/>
            <person name="Glaring M.A."/>
            <person name="Hallin P.F."/>
            <person name="Prieme A."/>
            <person name="Stougaard P."/>
        </authorList>
    </citation>
    <scope>NUCLEOTIDE SEQUENCE [LARGE SCALE GENOMIC DNA]</scope>
    <source>
        <strain evidence="2 3">GCM71</strain>
    </source>
</reference>
<proteinExistence type="predicted"/>